<evidence type="ECO:0000313" key="1">
    <source>
        <dbReference type="EMBL" id="KAI4374796.1"/>
    </source>
</evidence>
<dbReference type="EMBL" id="CM042883">
    <property type="protein sequence ID" value="KAI4374796.1"/>
    <property type="molecule type" value="Genomic_DNA"/>
</dbReference>
<proteinExistence type="predicted"/>
<reference evidence="2" key="1">
    <citation type="journal article" date="2023" name="Front. Plant Sci.">
        <title>Chromosomal-level genome assembly of Melastoma candidum provides insights into trichome evolution.</title>
        <authorList>
            <person name="Zhong Y."/>
            <person name="Wu W."/>
            <person name="Sun C."/>
            <person name="Zou P."/>
            <person name="Liu Y."/>
            <person name="Dai S."/>
            <person name="Zhou R."/>
        </authorList>
    </citation>
    <scope>NUCLEOTIDE SEQUENCE [LARGE SCALE GENOMIC DNA]</scope>
</reference>
<protein>
    <submittedName>
        <fullName evidence="1">Uncharacterized protein</fullName>
    </submittedName>
</protein>
<sequence length="799" mass="86602">MSDPTDDAVALASCPPPEDLAAEDCSGSPKRPSPHGMDGDPSGKRLRRTTGSSVVVEFGRVAEMVMILASMGRMRGGRDPTAVEVEMMKEARETLAELCGRVSKPRDIASRDVVARVIEELGLDSQVKEQKLGFKVPKMTIAEKMSLTKRKMEESKKFPSHTTSHAPPSLQANSGPSAAVHVLPLDKLPQNDTRASNISAGVSDIYHSGRDYSQMIFPKADLAQVSADKATNVSFRSSSVNFNVNQPSMNAPSWSLSAENSSLNRFGSDNNMVKHMSVPNERAAGTAMSSTHTQAGRPFATQPAAGSFHVVRHQSIQGANTISAPSNFAVHNKISKVILQVLTPKNPETPTWTPPSREYMNKAVICQICQGTIIDVESVLLCDACEKGYHLKCLQAYNQRGIPKAEWHCQKCLTLSHGKPLPPKYGRVMRNMGVTKATSGAAGVQSQTDMKLGTSDAKVNPSRIPSNGVNVSQNNNVHDDHFGHPSDSQSTKAGEAPQNSLSIGKELDLKPSSDIAANNQMMAANSASPGIDAMVEPGAQEDKSTCATSSEGPTSLSNSQFPATSIQSSSIAPDQSSSMDIKPPEFQDKFGVLSDIIGSGNSTFQREDHDSDRCPDTNPSIERNPDIQQNQQPGNDIKQSEDELQSVEWIGEPLDVSNGKTFYASCCVGGVTYKLGKHALFHSNNEKVTPFKLQSMWEDSELGLMCVEVSRCYFPGDLPNNICHPFTCDNNEVFESNHSSVLLAGSIKGPCEVLSPAKYKEKSEQLSHWDAEDSERRAPLFLCSWFYDELKGHFQAVSI</sequence>
<comment type="caution">
    <text evidence="1">The sequence shown here is derived from an EMBL/GenBank/DDBJ whole genome shotgun (WGS) entry which is preliminary data.</text>
</comment>
<name>A0ACB9RAF7_9MYRT</name>
<keyword evidence="2" id="KW-1185">Reference proteome</keyword>
<dbReference type="Proteomes" id="UP001057402">
    <property type="component" value="Chromosome 4"/>
</dbReference>
<organism evidence="1 2">
    <name type="scientific">Melastoma candidum</name>
    <dbReference type="NCBI Taxonomy" id="119954"/>
    <lineage>
        <taxon>Eukaryota</taxon>
        <taxon>Viridiplantae</taxon>
        <taxon>Streptophyta</taxon>
        <taxon>Embryophyta</taxon>
        <taxon>Tracheophyta</taxon>
        <taxon>Spermatophyta</taxon>
        <taxon>Magnoliopsida</taxon>
        <taxon>eudicotyledons</taxon>
        <taxon>Gunneridae</taxon>
        <taxon>Pentapetalae</taxon>
        <taxon>rosids</taxon>
        <taxon>malvids</taxon>
        <taxon>Myrtales</taxon>
        <taxon>Melastomataceae</taxon>
        <taxon>Melastomatoideae</taxon>
        <taxon>Melastomateae</taxon>
        <taxon>Melastoma</taxon>
    </lineage>
</organism>
<accession>A0ACB9RAF7</accession>
<evidence type="ECO:0000313" key="2">
    <source>
        <dbReference type="Proteomes" id="UP001057402"/>
    </source>
</evidence>
<gene>
    <name evidence="1" type="ORF">MLD38_012748</name>
</gene>